<evidence type="ECO:0000313" key="3">
    <source>
        <dbReference type="Proteomes" id="UP001341840"/>
    </source>
</evidence>
<dbReference type="Proteomes" id="UP001341840">
    <property type="component" value="Unassembled WGS sequence"/>
</dbReference>
<name>A0ABU6ZGP3_9FABA</name>
<keyword evidence="1" id="KW-1133">Transmembrane helix</keyword>
<evidence type="ECO:0000256" key="1">
    <source>
        <dbReference type="SAM" id="Phobius"/>
    </source>
</evidence>
<dbReference type="EMBL" id="JASCZI010272220">
    <property type="protein sequence ID" value="MED6221108.1"/>
    <property type="molecule type" value="Genomic_DNA"/>
</dbReference>
<sequence length="190" mass="21208">MAEGDATIVVVAVAPILISKRASEAATSLLYFVVASVVPCSEPLAEAMNLSIKNERDFLIDELRVKGSLKHKAFSGYREQNHDKGIVPSSFFVFINVDISENCETFWFALGYVFGAWTKKMVSHSISEDSERLERLESSNKNFPLSDLDDLLMASIEVLRRDKLGITYKALPEFLMIVVGIVIYVLGIHM</sequence>
<protein>
    <submittedName>
        <fullName evidence="2">Uncharacterized protein</fullName>
    </submittedName>
</protein>
<reference evidence="2 3" key="1">
    <citation type="journal article" date="2023" name="Plants (Basel)">
        <title>Bridging the Gap: Combining Genomics and Transcriptomics Approaches to Understand Stylosanthes scabra, an Orphan Legume from the Brazilian Caatinga.</title>
        <authorList>
            <person name="Ferreira-Neto J.R.C."/>
            <person name="da Silva M.D."/>
            <person name="Binneck E."/>
            <person name="de Melo N.F."/>
            <person name="da Silva R.H."/>
            <person name="de Melo A.L.T.M."/>
            <person name="Pandolfi V."/>
            <person name="Bustamante F.O."/>
            <person name="Brasileiro-Vidal A.C."/>
            <person name="Benko-Iseppon A.M."/>
        </authorList>
    </citation>
    <scope>NUCLEOTIDE SEQUENCE [LARGE SCALE GENOMIC DNA]</scope>
    <source>
        <tissue evidence="2">Leaves</tissue>
    </source>
</reference>
<proteinExistence type="predicted"/>
<accession>A0ABU6ZGP3</accession>
<comment type="caution">
    <text evidence="2">The sequence shown here is derived from an EMBL/GenBank/DDBJ whole genome shotgun (WGS) entry which is preliminary data.</text>
</comment>
<keyword evidence="1" id="KW-0812">Transmembrane</keyword>
<evidence type="ECO:0000313" key="2">
    <source>
        <dbReference type="EMBL" id="MED6221108.1"/>
    </source>
</evidence>
<organism evidence="2 3">
    <name type="scientific">Stylosanthes scabra</name>
    <dbReference type="NCBI Taxonomy" id="79078"/>
    <lineage>
        <taxon>Eukaryota</taxon>
        <taxon>Viridiplantae</taxon>
        <taxon>Streptophyta</taxon>
        <taxon>Embryophyta</taxon>
        <taxon>Tracheophyta</taxon>
        <taxon>Spermatophyta</taxon>
        <taxon>Magnoliopsida</taxon>
        <taxon>eudicotyledons</taxon>
        <taxon>Gunneridae</taxon>
        <taxon>Pentapetalae</taxon>
        <taxon>rosids</taxon>
        <taxon>fabids</taxon>
        <taxon>Fabales</taxon>
        <taxon>Fabaceae</taxon>
        <taxon>Papilionoideae</taxon>
        <taxon>50 kb inversion clade</taxon>
        <taxon>dalbergioids sensu lato</taxon>
        <taxon>Dalbergieae</taxon>
        <taxon>Pterocarpus clade</taxon>
        <taxon>Stylosanthes</taxon>
    </lineage>
</organism>
<keyword evidence="1" id="KW-0472">Membrane</keyword>
<keyword evidence="3" id="KW-1185">Reference proteome</keyword>
<feature type="transmembrane region" description="Helical" evidence="1">
    <location>
        <begin position="170"/>
        <end position="189"/>
    </location>
</feature>
<gene>
    <name evidence="2" type="ORF">PIB30_051209</name>
</gene>